<dbReference type="RefSeq" id="WP_165121450.1">
    <property type="nucleotide sequence ID" value="NZ_JAAKZG010000025.1"/>
</dbReference>
<dbReference type="Proteomes" id="UP000481252">
    <property type="component" value="Unassembled WGS sequence"/>
</dbReference>
<protein>
    <submittedName>
        <fullName evidence="1">Rrf2 family transcriptional regulator</fullName>
    </submittedName>
</protein>
<gene>
    <name evidence="1" type="ORF">G6N74_28880</name>
</gene>
<accession>A0A7C9RBS4</accession>
<sequence>MHDLISGILMPSAEMTSPIWIGKVSPNMFAKRYGISRTHVARIFRQAREAGLLGWAKNSNRGDCWVSPELVRAYRSWQAVKLAALSQAFHYACLQIGIRR</sequence>
<keyword evidence="2" id="KW-1185">Reference proteome</keyword>
<reference evidence="1 2" key="1">
    <citation type="submission" date="2020-02" db="EMBL/GenBank/DDBJ databases">
        <title>Genome sequence of the type strain CGMCC 1.15528 of Mesorhizobium zhangyense.</title>
        <authorList>
            <person name="Gao J."/>
            <person name="Sun J."/>
        </authorList>
    </citation>
    <scope>NUCLEOTIDE SEQUENCE [LARGE SCALE GENOMIC DNA]</scope>
    <source>
        <strain evidence="1 2">CGMCC 1.15528</strain>
    </source>
</reference>
<evidence type="ECO:0000313" key="2">
    <source>
        <dbReference type="Proteomes" id="UP000481252"/>
    </source>
</evidence>
<proteinExistence type="predicted"/>
<dbReference type="AlphaFoldDB" id="A0A7C9RBS4"/>
<organism evidence="1 2">
    <name type="scientific">Mesorhizobium zhangyense</name>
    <dbReference type="NCBI Taxonomy" id="1776730"/>
    <lineage>
        <taxon>Bacteria</taxon>
        <taxon>Pseudomonadati</taxon>
        <taxon>Pseudomonadota</taxon>
        <taxon>Alphaproteobacteria</taxon>
        <taxon>Hyphomicrobiales</taxon>
        <taxon>Phyllobacteriaceae</taxon>
        <taxon>Mesorhizobium</taxon>
    </lineage>
</organism>
<evidence type="ECO:0000313" key="1">
    <source>
        <dbReference type="EMBL" id="NGN45074.1"/>
    </source>
</evidence>
<dbReference type="EMBL" id="JAAKZG010000025">
    <property type="protein sequence ID" value="NGN45074.1"/>
    <property type="molecule type" value="Genomic_DNA"/>
</dbReference>
<comment type="caution">
    <text evidence="1">The sequence shown here is derived from an EMBL/GenBank/DDBJ whole genome shotgun (WGS) entry which is preliminary data.</text>
</comment>
<name>A0A7C9RBS4_9HYPH</name>